<name>A0A7S4PEI7_GUITH</name>
<gene>
    <name evidence="2" type="ORF">GTHE00462_LOCUS34231</name>
</gene>
<keyword evidence="1" id="KW-0732">Signal</keyword>
<accession>A0A7S4PEI7</accession>
<reference evidence="2" key="1">
    <citation type="submission" date="2021-01" db="EMBL/GenBank/DDBJ databases">
        <authorList>
            <person name="Corre E."/>
            <person name="Pelletier E."/>
            <person name="Niang G."/>
            <person name="Scheremetjew M."/>
            <person name="Finn R."/>
            <person name="Kale V."/>
            <person name="Holt S."/>
            <person name="Cochrane G."/>
            <person name="Meng A."/>
            <person name="Brown T."/>
            <person name="Cohen L."/>
        </authorList>
    </citation>
    <scope>NUCLEOTIDE SEQUENCE</scope>
    <source>
        <strain evidence="2">CCMP 2712</strain>
    </source>
</reference>
<organism evidence="2">
    <name type="scientific">Guillardia theta</name>
    <name type="common">Cryptophyte</name>
    <name type="synonym">Cryptomonas phi</name>
    <dbReference type="NCBI Taxonomy" id="55529"/>
    <lineage>
        <taxon>Eukaryota</taxon>
        <taxon>Cryptophyceae</taxon>
        <taxon>Pyrenomonadales</taxon>
        <taxon>Geminigeraceae</taxon>
        <taxon>Guillardia</taxon>
    </lineage>
</organism>
<feature type="signal peptide" evidence="1">
    <location>
        <begin position="1"/>
        <end position="35"/>
    </location>
</feature>
<dbReference type="AlphaFoldDB" id="A0A7S4PEI7"/>
<feature type="chain" id="PRO_5030657427" evidence="1">
    <location>
        <begin position="36"/>
        <end position="271"/>
    </location>
</feature>
<dbReference type="EMBL" id="HBKN01043705">
    <property type="protein sequence ID" value="CAE2332710.1"/>
    <property type="molecule type" value="Transcribed_RNA"/>
</dbReference>
<proteinExistence type="predicted"/>
<protein>
    <submittedName>
        <fullName evidence="2">Uncharacterized protein</fullName>
    </submittedName>
</protein>
<evidence type="ECO:0000256" key="1">
    <source>
        <dbReference type="SAM" id="SignalP"/>
    </source>
</evidence>
<evidence type="ECO:0000313" key="2">
    <source>
        <dbReference type="EMBL" id="CAE2332710.1"/>
    </source>
</evidence>
<sequence>MATSGVAGGRGMARRGRRLSVSLLLSHLFSSFMLSSSCSPALITHGTSHALRLRGGSSQAAQLAEIRAMRAKQYEMAKKVEMEQDAQKAEKQASYSGAQRVWYFATEEVGPNTIATQSQRMMQGDARRFYEGQKVTMCRNRETGMVIELMHDSDGWFQYSARENSALAQINAAGNIFEYLRWYSPGLLEQIKKNPLKSDLLDREQRMGGWKASPHGSSILIKHAENADFELYLLEQAFLYINRKGKEAIFMDTSGEPHYMSISNAEAMLKR</sequence>